<dbReference type="GO" id="GO:0006606">
    <property type="term" value="P:protein import into nucleus"/>
    <property type="evidence" value="ECO:0007669"/>
    <property type="project" value="EnsemblFungi"/>
</dbReference>
<feature type="domain" description="SYO1-like TPR repeats" evidence="3">
    <location>
        <begin position="382"/>
        <end position="595"/>
    </location>
</feature>
<feature type="compositionally biased region" description="Polar residues" evidence="2">
    <location>
        <begin position="17"/>
        <end position="27"/>
    </location>
</feature>
<dbReference type="InParanoid" id="H2AYA5"/>
<dbReference type="CDD" id="cd13394">
    <property type="entry name" value="Syo1_like"/>
    <property type="match status" value="1"/>
</dbReference>
<sequence length="597" mass="67905">MGKSKKRSRASRARLNPLSNQRTNSAKDANLITKKIQPLITQLQSTIANDRNMAISSISVMCEDPHMRHLLMKEKLIHIILNNLLNDNNTDIVIEAFGLLRNLTIEEGYDVAVHLWRNDIWAHLKEGFNKINQSLDAMGKNENDDNKKASKQSIRMLFDYSDNLISLLVALTNDSDDILNEILKEDKLNVVFSTILKFNEYGMDKLTTNLRNTVLDFFYDFSSESIDFVEFVLNNEALVQLVSSLCSSEMNNELSQVLVCGINLQFADVDTNITLDSSKCNEILTQVTQAIGRINLQDMKQNLNFAIDNSETIDASRLKDYAKKKQAAMMELQAIETGIDVLTGIFEMIASLQINVDLDLMTVLKSNLPNFLNSLLAEFPDRILIAWNNYLWLFVSLGGEEITSQDLSLLWQHVVNIDDKNENSIKSGKLSVMWVLLKICGLRGDIETLTRLQVWNNIQFITSVIDEFKKTDDIEVRQKCCGLLACVACYQGQDVEMNQTVGTFFLECLVSTELQVDILVDVTNFIFEVYSDADFDYDEPVFINGNFLAVLKDKVAPNLKNRFKMVDKNKDPEVKSRCTECCNTLDSFIHYKSNERS</sequence>
<protein>
    <recommendedName>
        <fullName evidence="3">SYO1-like TPR repeats domain-containing protein</fullName>
    </recommendedName>
</protein>
<accession>H2AYA5</accession>
<dbReference type="Gene3D" id="1.25.10.10">
    <property type="entry name" value="Leucine-rich Repeat Variant"/>
    <property type="match status" value="1"/>
</dbReference>
<feature type="compositionally biased region" description="Basic residues" evidence="2">
    <location>
        <begin position="1"/>
        <end position="12"/>
    </location>
</feature>
<name>H2AYA5_KAZAF</name>
<dbReference type="Pfam" id="PF25567">
    <property type="entry name" value="TPR_SYO1"/>
    <property type="match status" value="1"/>
</dbReference>
<proteinExistence type="inferred from homology"/>
<evidence type="ECO:0000256" key="1">
    <source>
        <dbReference type="ARBA" id="ARBA00049983"/>
    </source>
</evidence>
<dbReference type="STRING" id="1071382.H2AYA5"/>
<dbReference type="GeneID" id="13887334"/>
<dbReference type="RefSeq" id="XP_003958490.1">
    <property type="nucleotide sequence ID" value="XM_003958441.1"/>
</dbReference>
<dbReference type="InterPro" id="IPR016024">
    <property type="entry name" value="ARM-type_fold"/>
</dbReference>
<dbReference type="InterPro" id="IPR052616">
    <property type="entry name" value="SYO1-like"/>
</dbReference>
<keyword evidence="5" id="KW-1185">Reference proteome</keyword>
<dbReference type="InterPro" id="IPR011989">
    <property type="entry name" value="ARM-like"/>
</dbReference>
<evidence type="ECO:0000259" key="3">
    <source>
        <dbReference type="Pfam" id="PF25567"/>
    </source>
</evidence>
<evidence type="ECO:0000256" key="2">
    <source>
        <dbReference type="SAM" id="MobiDB-lite"/>
    </source>
</evidence>
<dbReference type="EMBL" id="HE650827">
    <property type="protein sequence ID" value="CCF59355.1"/>
    <property type="molecule type" value="Genomic_DNA"/>
</dbReference>
<gene>
    <name evidence="4" type="primary">KAFR0G03230</name>
    <name evidence="4" type="ORF">KAFR_0G03230</name>
</gene>
<dbReference type="SUPFAM" id="SSF48371">
    <property type="entry name" value="ARM repeat"/>
    <property type="match status" value="1"/>
</dbReference>
<dbReference type="AlphaFoldDB" id="H2AYA5"/>
<dbReference type="PANTHER" id="PTHR13347">
    <property type="entry name" value="HEAT REPEAT-CONTAINING PROTEIN 3"/>
    <property type="match status" value="1"/>
</dbReference>
<dbReference type="GO" id="GO:0042273">
    <property type="term" value="P:ribosomal large subunit biogenesis"/>
    <property type="evidence" value="ECO:0007669"/>
    <property type="project" value="EnsemblFungi"/>
</dbReference>
<reference evidence="4 5" key="1">
    <citation type="journal article" date="2011" name="Proc. Natl. Acad. Sci. U.S.A.">
        <title>Evolutionary erosion of yeast sex chromosomes by mating-type switching accidents.</title>
        <authorList>
            <person name="Gordon J.L."/>
            <person name="Armisen D."/>
            <person name="Proux-Wera E."/>
            <person name="Oheigeartaigh S.S."/>
            <person name="Byrne K.P."/>
            <person name="Wolfe K.H."/>
        </authorList>
    </citation>
    <scope>NUCLEOTIDE SEQUENCE [LARGE SCALE GENOMIC DNA]</scope>
    <source>
        <strain evidence="5">ATCC 22294 / BCRC 22015 / CBS 2517 / CECT 1963 / NBRC 1671 / NRRL Y-8276</strain>
    </source>
</reference>
<evidence type="ECO:0000313" key="4">
    <source>
        <dbReference type="EMBL" id="CCF59355.1"/>
    </source>
</evidence>
<evidence type="ECO:0000313" key="5">
    <source>
        <dbReference type="Proteomes" id="UP000005220"/>
    </source>
</evidence>
<comment type="similarity">
    <text evidence="1">Belongs to the nuclear import and ribosome assembly adapter family.</text>
</comment>
<dbReference type="OrthoDB" id="288703at2759"/>
<feature type="region of interest" description="Disordered" evidence="2">
    <location>
        <begin position="1"/>
        <end position="27"/>
    </location>
</feature>
<dbReference type="PANTHER" id="PTHR13347:SF1">
    <property type="entry name" value="HEAT REPEAT-CONTAINING PROTEIN 3"/>
    <property type="match status" value="1"/>
</dbReference>
<dbReference type="HOGENOM" id="CLU_446315_0_0_1"/>
<dbReference type="eggNOG" id="ENOG502RYAI">
    <property type="taxonomic scope" value="Eukaryota"/>
</dbReference>
<dbReference type="KEGG" id="kaf:KAFR_0G03230"/>
<dbReference type="FunCoup" id="H2AYA5">
    <property type="interactions" value="276"/>
</dbReference>
<organism evidence="4 5">
    <name type="scientific">Kazachstania africana (strain ATCC 22294 / BCRC 22015 / CBS 2517 / CECT 1963 / NBRC 1671 / NRRL Y-8276)</name>
    <name type="common">Yeast</name>
    <name type="synonym">Kluyveromyces africanus</name>
    <dbReference type="NCBI Taxonomy" id="1071382"/>
    <lineage>
        <taxon>Eukaryota</taxon>
        <taxon>Fungi</taxon>
        <taxon>Dikarya</taxon>
        <taxon>Ascomycota</taxon>
        <taxon>Saccharomycotina</taxon>
        <taxon>Saccharomycetes</taxon>
        <taxon>Saccharomycetales</taxon>
        <taxon>Saccharomycetaceae</taxon>
        <taxon>Kazachstania</taxon>
    </lineage>
</organism>
<dbReference type="GO" id="GO:0051082">
    <property type="term" value="F:unfolded protein binding"/>
    <property type="evidence" value="ECO:0007669"/>
    <property type="project" value="EnsemblFungi"/>
</dbReference>
<dbReference type="Proteomes" id="UP000005220">
    <property type="component" value="Chromosome 7"/>
</dbReference>
<dbReference type="InterPro" id="IPR057990">
    <property type="entry name" value="TPR_SYO1"/>
</dbReference>